<dbReference type="GO" id="GO:0046872">
    <property type="term" value="F:metal ion binding"/>
    <property type="evidence" value="ECO:0007669"/>
    <property type="project" value="UniProtKB-KW"/>
</dbReference>
<evidence type="ECO:0000256" key="2">
    <source>
        <dbReference type="ARBA" id="ARBA00022487"/>
    </source>
</evidence>
<proteinExistence type="inferred from homology"/>
<dbReference type="GO" id="GO:0047989">
    <property type="term" value="F:hydroxybutyrate-dimer hydrolase activity"/>
    <property type="evidence" value="ECO:0007669"/>
    <property type="project" value="InterPro"/>
</dbReference>
<evidence type="ECO:0000256" key="9">
    <source>
        <dbReference type="SAM" id="SignalP"/>
    </source>
</evidence>
<dbReference type="Proteomes" id="UP000582974">
    <property type="component" value="Unassembled WGS sequence"/>
</dbReference>
<reference evidence="10 11" key="1">
    <citation type="submission" date="2020-07" db="EMBL/GenBank/DDBJ databases">
        <title>Genome of Haloechinothrix sp.</title>
        <authorList>
            <person name="Tang S.-K."/>
            <person name="Yang L."/>
            <person name="Zhu W.-Y."/>
        </authorList>
    </citation>
    <scope>NUCLEOTIDE SEQUENCE [LARGE SCALE GENOMIC DNA]</scope>
    <source>
        <strain evidence="10 11">YIM 98757</strain>
    </source>
</reference>
<evidence type="ECO:0000256" key="6">
    <source>
        <dbReference type="ARBA" id="ARBA00022837"/>
    </source>
</evidence>
<dbReference type="GO" id="GO:0005615">
    <property type="term" value="C:extracellular space"/>
    <property type="evidence" value="ECO:0007669"/>
    <property type="project" value="InterPro"/>
</dbReference>
<dbReference type="PANTHER" id="PTHR33938:SF15">
    <property type="entry name" value="FERULOYL ESTERASE B-RELATED"/>
    <property type="match status" value="1"/>
</dbReference>
<dbReference type="InterPro" id="IPR016582">
    <property type="entry name" value="OHBut_olig_hydro_put"/>
</dbReference>
<dbReference type="Gene3D" id="3.40.50.1820">
    <property type="entry name" value="alpha/beta hydrolase"/>
    <property type="match status" value="1"/>
</dbReference>
<dbReference type="SUPFAM" id="SSF53474">
    <property type="entry name" value="alpha/beta-Hydrolases"/>
    <property type="match status" value="1"/>
</dbReference>
<name>A0A838AB53_9PSEU</name>
<evidence type="ECO:0000256" key="1">
    <source>
        <dbReference type="ARBA" id="ARBA00006249"/>
    </source>
</evidence>
<comment type="caution">
    <text evidence="10">The sequence shown here is derived from an EMBL/GenBank/DDBJ whole genome shotgun (WGS) entry which is preliminary data.</text>
</comment>
<evidence type="ECO:0000256" key="4">
    <source>
        <dbReference type="ARBA" id="ARBA00022729"/>
    </source>
</evidence>
<organism evidence="10 11">
    <name type="scientific">Haloechinothrix aidingensis</name>
    <dbReference type="NCBI Taxonomy" id="2752311"/>
    <lineage>
        <taxon>Bacteria</taxon>
        <taxon>Bacillati</taxon>
        <taxon>Actinomycetota</taxon>
        <taxon>Actinomycetes</taxon>
        <taxon>Pseudonocardiales</taxon>
        <taxon>Pseudonocardiaceae</taxon>
        <taxon>Haloechinothrix</taxon>
    </lineage>
</organism>
<keyword evidence="4 9" id="KW-0732">Signal</keyword>
<sequence length="463" mass="51329">MSYVRAAVPAAITIVLTAAVTAAALVLPPDGAVRAGERCERADRLRVPGAEHQIVACLDDVTTAGTTASGHTDPEDWAGLHAPGTRNPSGVPGIQVDGYFPDDSSFNGTHGWDHDSQFVIRLPDQWNGGVVVTGAPGVREQYANDFIIGDRVLDRGYAFASTDKGNVGTEFYRDGDRPGDAVAEWNERVTELTRATKAVARQLYGHMPRRTYVAGISNGGYLARWQLENRHHLYDGGVDWEGTLWRPDGPNLFTYLPTALREYPDYALTGDEEAHDAMIDAGFAPGSEFLWEYHYGVYWDLTQRIYREEFDPGYDGDTEAGTPFCRPGTPQCDADYDYHHRPESVHDAVEKVSLTGRIQRPMITLHGTLDALLPIRTDSDVYAEMVREAHRAKRFRYYRIEGGNHVDGLHAAYPERLRPMLPCFRSAFEALEGWVTDRRNPPDSATVPEPESGDEVNTCDLAG</sequence>
<keyword evidence="2" id="KW-0719">Serine esterase</keyword>
<dbReference type="Pfam" id="PF10605">
    <property type="entry name" value="3HBOH"/>
    <property type="match status" value="1"/>
</dbReference>
<feature type="chain" id="PRO_5038467096" evidence="9">
    <location>
        <begin position="23"/>
        <end position="463"/>
    </location>
</feature>
<keyword evidence="7" id="KW-1015">Disulfide bond</keyword>
<dbReference type="InterPro" id="IPR029058">
    <property type="entry name" value="AB_hydrolase_fold"/>
</dbReference>
<evidence type="ECO:0000256" key="5">
    <source>
        <dbReference type="ARBA" id="ARBA00022801"/>
    </source>
</evidence>
<evidence type="ECO:0000313" key="10">
    <source>
        <dbReference type="EMBL" id="MBA0126446.1"/>
    </source>
</evidence>
<dbReference type="InterPro" id="IPR011118">
    <property type="entry name" value="Tannase/feruloyl_esterase"/>
</dbReference>
<comment type="similarity">
    <text evidence="1">Belongs to the tannase family.</text>
</comment>
<accession>A0A838AB53</accession>
<keyword evidence="3" id="KW-0479">Metal-binding</keyword>
<evidence type="ECO:0000313" key="11">
    <source>
        <dbReference type="Proteomes" id="UP000582974"/>
    </source>
</evidence>
<dbReference type="AlphaFoldDB" id="A0A838AB53"/>
<dbReference type="PANTHER" id="PTHR33938">
    <property type="entry name" value="FERULOYL ESTERASE B-RELATED"/>
    <property type="match status" value="1"/>
</dbReference>
<keyword evidence="6" id="KW-0106">Calcium</keyword>
<dbReference type="GO" id="GO:0019605">
    <property type="term" value="P:butyrate metabolic process"/>
    <property type="evidence" value="ECO:0007669"/>
    <property type="project" value="InterPro"/>
</dbReference>
<feature type="region of interest" description="Disordered" evidence="8">
    <location>
        <begin position="437"/>
        <end position="463"/>
    </location>
</feature>
<evidence type="ECO:0000256" key="8">
    <source>
        <dbReference type="SAM" id="MobiDB-lite"/>
    </source>
</evidence>
<keyword evidence="11" id="KW-1185">Reference proteome</keyword>
<feature type="signal peptide" evidence="9">
    <location>
        <begin position="1"/>
        <end position="22"/>
    </location>
</feature>
<gene>
    <name evidence="10" type="ORF">H0B56_12925</name>
</gene>
<dbReference type="EMBL" id="JACCKD010000004">
    <property type="protein sequence ID" value="MBA0126446.1"/>
    <property type="molecule type" value="Genomic_DNA"/>
</dbReference>
<protein>
    <submittedName>
        <fullName evidence="10">Tannase/feruloyl esterase family alpha/beta hydrolase</fullName>
    </submittedName>
</protein>
<evidence type="ECO:0000256" key="7">
    <source>
        <dbReference type="ARBA" id="ARBA00023157"/>
    </source>
</evidence>
<keyword evidence="5 10" id="KW-0378">Hydrolase</keyword>
<evidence type="ECO:0000256" key="3">
    <source>
        <dbReference type="ARBA" id="ARBA00022723"/>
    </source>
</evidence>